<dbReference type="FunFam" id="3.40.50.300:FF:000003">
    <property type="entry name" value="Elongation factor Tu"/>
    <property type="match status" value="1"/>
</dbReference>
<evidence type="ECO:0000256" key="9">
    <source>
        <dbReference type="ARBA" id="ARBA00023134"/>
    </source>
</evidence>
<comment type="similarity">
    <text evidence="11">Belongs to the TRAFAC class translation factor GTPase superfamily. Classic translation factor GTPase family. EF-Tu/EF-1A subfamily.</text>
</comment>
<dbReference type="Pfam" id="PF00009">
    <property type="entry name" value="GTP_EFTU"/>
    <property type="match status" value="1"/>
</dbReference>
<dbReference type="HAMAP" id="MF_00118_B">
    <property type="entry name" value="EF_Tu_B"/>
    <property type="match status" value="1"/>
</dbReference>
<dbReference type="Pfam" id="PF03144">
    <property type="entry name" value="GTP_EFTU_D2"/>
    <property type="match status" value="1"/>
</dbReference>
<dbReference type="PANTHER" id="PTHR43721">
    <property type="entry name" value="ELONGATION FACTOR TU-RELATED"/>
    <property type="match status" value="1"/>
</dbReference>
<evidence type="ECO:0000256" key="3">
    <source>
        <dbReference type="ARBA" id="ARBA00022723"/>
    </source>
</evidence>
<dbReference type="SUPFAM" id="SSF52540">
    <property type="entry name" value="P-loop containing nucleoside triphosphate hydrolases"/>
    <property type="match status" value="1"/>
</dbReference>
<evidence type="ECO:0000256" key="10">
    <source>
        <dbReference type="ARBA" id="ARBA00029554"/>
    </source>
</evidence>
<dbReference type="PATRIC" id="fig|1618392.3.peg.107"/>
<dbReference type="FunFam" id="2.40.30.10:FF:000002">
    <property type="entry name" value="Elongation factor Tu"/>
    <property type="match status" value="1"/>
</dbReference>
<dbReference type="GO" id="GO:0003924">
    <property type="term" value="F:GTPase activity"/>
    <property type="evidence" value="ECO:0007669"/>
    <property type="project" value="UniProtKB-UniRule"/>
</dbReference>
<keyword evidence="4 11" id="KW-0547">Nucleotide-binding</keyword>
<keyword evidence="8 11" id="KW-0648">Protein biosynthesis</keyword>
<dbReference type="NCBIfam" id="NF000766">
    <property type="entry name" value="PRK00049.1"/>
    <property type="match status" value="1"/>
</dbReference>
<dbReference type="Pfam" id="PF03143">
    <property type="entry name" value="GTP_EFTU_D3"/>
    <property type="match status" value="1"/>
</dbReference>
<dbReference type="GO" id="GO:0005829">
    <property type="term" value="C:cytosol"/>
    <property type="evidence" value="ECO:0007669"/>
    <property type="project" value="TreeGrafter"/>
</dbReference>
<protein>
    <recommendedName>
        <fullName evidence="10 11">Elongation factor Tu</fullName>
        <shortName evidence="11">EF-Tu</shortName>
        <ecNumber evidence="11">3.6.5.3</ecNumber>
    </recommendedName>
</protein>
<dbReference type="NCBIfam" id="TIGR00485">
    <property type="entry name" value="EF-Tu"/>
    <property type="match status" value="1"/>
</dbReference>
<evidence type="ECO:0000256" key="11">
    <source>
        <dbReference type="HAMAP-Rule" id="MF_00118"/>
    </source>
</evidence>
<dbReference type="InterPro" id="IPR033720">
    <property type="entry name" value="EFTU_2"/>
</dbReference>
<feature type="binding site" evidence="11">
    <location>
        <begin position="79"/>
        <end position="83"/>
    </location>
    <ligand>
        <name>GTP</name>
        <dbReference type="ChEBI" id="CHEBI:37565"/>
    </ligand>
</feature>
<comment type="subcellular location">
    <subcellularLocation>
        <location evidence="1 11">Cytoplasm</location>
    </subcellularLocation>
</comment>
<reference evidence="13 14" key="1">
    <citation type="journal article" date="2015" name="Nature">
        <title>rRNA introns, odd ribosomes, and small enigmatic genomes across a large radiation of phyla.</title>
        <authorList>
            <person name="Brown C.T."/>
            <person name="Hug L.A."/>
            <person name="Thomas B.C."/>
            <person name="Sharon I."/>
            <person name="Castelle C.J."/>
            <person name="Singh A."/>
            <person name="Wilkins M.J."/>
            <person name="Williams K.H."/>
            <person name="Banfield J.F."/>
        </authorList>
    </citation>
    <scope>NUCLEOTIDE SEQUENCE [LARGE SCALE GENOMIC DNA]</scope>
</reference>
<feature type="binding site" evidence="11">
    <location>
        <position position="24"/>
    </location>
    <ligand>
        <name>Mg(2+)</name>
        <dbReference type="ChEBI" id="CHEBI:18420"/>
    </ligand>
</feature>
<organism evidence="13 14">
    <name type="scientific">Candidatus Collierbacteria bacterium GW2011_GWC2_44_18</name>
    <dbReference type="NCBI Taxonomy" id="1618392"/>
    <lineage>
        <taxon>Bacteria</taxon>
        <taxon>Candidatus Collieribacteriota</taxon>
    </lineage>
</organism>
<dbReference type="InterPro" id="IPR050055">
    <property type="entry name" value="EF-Tu_GTPase"/>
</dbReference>
<feature type="binding site" evidence="11">
    <location>
        <begin position="17"/>
        <end position="24"/>
    </location>
    <ligand>
        <name>GTP</name>
        <dbReference type="ChEBI" id="CHEBI:37565"/>
    </ligand>
</feature>
<dbReference type="PROSITE" id="PS51722">
    <property type="entry name" value="G_TR_2"/>
    <property type="match status" value="1"/>
</dbReference>
<dbReference type="SUPFAM" id="SSF50447">
    <property type="entry name" value="Translation proteins"/>
    <property type="match status" value="1"/>
</dbReference>
<dbReference type="InterPro" id="IPR031157">
    <property type="entry name" value="G_TR_CS"/>
</dbReference>
<dbReference type="InterPro" id="IPR004161">
    <property type="entry name" value="EFTu-like_2"/>
</dbReference>
<dbReference type="FunFam" id="2.40.30.10:FF:000020">
    <property type="entry name" value="Translation elongation factor EF-1"/>
    <property type="match status" value="1"/>
</dbReference>
<gene>
    <name evidence="11" type="primary">tuf</name>
    <name evidence="13" type="ORF">UW41_C0002G0052</name>
</gene>
<evidence type="ECO:0000313" key="14">
    <source>
        <dbReference type="Proteomes" id="UP000034172"/>
    </source>
</evidence>
<evidence type="ECO:0000313" key="13">
    <source>
        <dbReference type="EMBL" id="KKT49776.1"/>
    </source>
</evidence>
<dbReference type="PROSITE" id="PS00301">
    <property type="entry name" value="G_TR_1"/>
    <property type="match status" value="1"/>
</dbReference>
<comment type="caution">
    <text evidence="13">The sequence shown here is derived from an EMBL/GenBank/DDBJ whole genome shotgun (WGS) entry which is preliminary data.</text>
</comment>
<dbReference type="GO" id="GO:0005525">
    <property type="term" value="F:GTP binding"/>
    <property type="evidence" value="ECO:0007669"/>
    <property type="project" value="UniProtKB-UniRule"/>
</dbReference>
<feature type="binding site" evidence="11">
    <location>
        <begin position="134"/>
        <end position="137"/>
    </location>
    <ligand>
        <name>GTP</name>
        <dbReference type="ChEBI" id="CHEBI:37565"/>
    </ligand>
</feature>
<keyword evidence="2 11" id="KW-0963">Cytoplasm</keyword>
<keyword evidence="9 11" id="KW-0342">GTP-binding</keyword>
<evidence type="ECO:0000256" key="6">
    <source>
        <dbReference type="ARBA" id="ARBA00022801"/>
    </source>
</evidence>
<dbReference type="CDD" id="cd01884">
    <property type="entry name" value="EF_Tu"/>
    <property type="match status" value="1"/>
</dbReference>
<dbReference type="CDD" id="cd03707">
    <property type="entry name" value="EFTU_III"/>
    <property type="match status" value="1"/>
</dbReference>
<dbReference type="STRING" id="1618392.UW41_C0002G0052"/>
<keyword evidence="3 11" id="KW-0479">Metal-binding</keyword>
<comment type="function">
    <text evidence="11">GTP hydrolase that promotes the GTP-dependent binding of aminoacyl-tRNA to the A-site of ribosomes during protein biosynthesis.</text>
</comment>
<dbReference type="Gene3D" id="3.40.50.300">
    <property type="entry name" value="P-loop containing nucleotide triphosphate hydrolases"/>
    <property type="match status" value="1"/>
</dbReference>
<dbReference type="InterPro" id="IPR009001">
    <property type="entry name" value="Transl_elong_EF1A/Init_IF2_C"/>
</dbReference>
<dbReference type="InterPro" id="IPR041709">
    <property type="entry name" value="EF-Tu_GTP-bd"/>
</dbReference>
<sequence length="391" mass="42770">MATYQRNKPHVNIGTIGHVDHGKTTLTAAITTTLATQGLAEALPFDQIDKSPEERERGVTIQISHVPYETKKRHYAHIDCPGHRDYIKNMITGAAQMDGAILVVAATDGPMPQTNEHLLLAHQVNVPRLVVALNKCDAVDDPELLELVEMEIREKLKKYGFEEDTPIIRVSALKALEGDKDAQAGIMKLMDTVDEWIPDPVRELDKPFLMPVEDVFSIKGRGTVVTGRIETGVIKVGEEIEIVGIKPTAKSVVTGVEMFHQQLEQGQAGDNVGLLLRGIEKDDVQRGQVLAKTGSIKPHTKFEAEAYILGKDEGGRHSPMFSGYKPQFFIRTTDVTGEVKLAEGVEMIMPGDNAKMTVELIQPIAMTEGQRFAIREGGLTVGAGAITKVIA</sequence>
<name>A0A0G1HRK9_9BACT</name>
<dbReference type="GO" id="GO:0000287">
    <property type="term" value="F:magnesium ion binding"/>
    <property type="evidence" value="ECO:0007669"/>
    <property type="project" value="UniProtKB-UniRule"/>
</dbReference>
<keyword evidence="7 11" id="KW-0460">Magnesium</keyword>
<comment type="catalytic activity">
    <reaction evidence="11">
        <text>GTP + H2O = GDP + phosphate + H(+)</text>
        <dbReference type="Rhea" id="RHEA:19669"/>
        <dbReference type="ChEBI" id="CHEBI:15377"/>
        <dbReference type="ChEBI" id="CHEBI:15378"/>
        <dbReference type="ChEBI" id="CHEBI:37565"/>
        <dbReference type="ChEBI" id="CHEBI:43474"/>
        <dbReference type="ChEBI" id="CHEBI:58189"/>
        <dbReference type="EC" id="3.6.5.3"/>
    </reaction>
</comment>
<accession>A0A0G1HRK9</accession>
<comment type="subunit">
    <text evidence="11">Monomer.</text>
</comment>
<dbReference type="NCBIfam" id="TIGR00231">
    <property type="entry name" value="small_GTP"/>
    <property type="match status" value="1"/>
</dbReference>
<dbReference type="Proteomes" id="UP000034172">
    <property type="component" value="Unassembled WGS sequence"/>
</dbReference>
<proteinExistence type="inferred from homology"/>
<dbReference type="InterPro" id="IPR009000">
    <property type="entry name" value="Transl_B-barrel_sf"/>
</dbReference>
<dbReference type="Gene3D" id="2.40.30.10">
    <property type="entry name" value="Translation factors"/>
    <property type="match status" value="2"/>
</dbReference>
<evidence type="ECO:0000256" key="7">
    <source>
        <dbReference type="ARBA" id="ARBA00022842"/>
    </source>
</evidence>
<evidence type="ECO:0000256" key="4">
    <source>
        <dbReference type="ARBA" id="ARBA00022741"/>
    </source>
</evidence>
<dbReference type="InterPro" id="IPR004541">
    <property type="entry name" value="Transl_elong_EFTu/EF1A_bac/org"/>
</dbReference>
<dbReference type="InterPro" id="IPR004160">
    <property type="entry name" value="Transl_elong_EFTu/EF1A_C"/>
</dbReference>
<evidence type="ECO:0000256" key="8">
    <source>
        <dbReference type="ARBA" id="ARBA00022917"/>
    </source>
</evidence>
<dbReference type="EMBL" id="LCIE01000002">
    <property type="protein sequence ID" value="KKT49776.1"/>
    <property type="molecule type" value="Genomic_DNA"/>
</dbReference>
<dbReference type="EC" id="3.6.5.3" evidence="11"/>
<dbReference type="InterPro" id="IPR005225">
    <property type="entry name" value="Small_GTP-bd"/>
</dbReference>
<feature type="domain" description="Tr-type G" evidence="12">
    <location>
        <begin position="8"/>
        <end position="201"/>
    </location>
</feature>
<dbReference type="CDD" id="cd03697">
    <property type="entry name" value="EFTU_II"/>
    <property type="match status" value="1"/>
</dbReference>
<dbReference type="PRINTS" id="PR00315">
    <property type="entry name" value="ELONGATNFCT"/>
</dbReference>
<dbReference type="InterPro" id="IPR027417">
    <property type="entry name" value="P-loop_NTPase"/>
</dbReference>
<dbReference type="NCBIfam" id="NF009373">
    <property type="entry name" value="PRK12736.1"/>
    <property type="match status" value="1"/>
</dbReference>
<keyword evidence="5 11" id="KW-0251">Elongation factor</keyword>
<dbReference type="InterPro" id="IPR000795">
    <property type="entry name" value="T_Tr_GTP-bd_dom"/>
</dbReference>
<dbReference type="PANTHER" id="PTHR43721:SF22">
    <property type="entry name" value="ELONGATION FACTOR TU, MITOCHONDRIAL"/>
    <property type="match status" value="1"/>
</dbReference>
<dbReference type="SUPFAM" id="SSF50465">
    <property type="entry name" value="EF-Tu/eEF-1alpha/eIF2-gamma C-terminal domain"/>
    <property type="match status" value="1"/>
</dbReference>
<dbReference type="GO" id="GO:0003746">
    <property type="term" value="F:translation elongation factor activity"/>
    <property type="evidence" value="ECO:0007669"/>
    <property type="project" value="UniProtKB-UniRule"/>
</dbReference>
<evidence type="ECO:0000256" key="5">
    <source>
        <dbReference type="ARBA" id="ARBA00022768"/>
    </source>
</evidence>
<evidence type="ECO:0000259" key="12">
    <source>
        <dbReference type="PROSITE" id="PS51722"/>
    </source>
</evidence>
<dbReference type="NCBIfam" id="NF009372">
    <property type="entry name" value="PRK12735.1"/>
    <property type="match status" value="1"/>
</dbReference>
<evidence type="ECO:0000256" key="1">
    <source>
        <dbReference type="ARBA" id="ARBA00004496"/>
    </source>
</evidence>
<dbReference type="AlphaFoldDB" id="A0A0G1HRK9"/>
<evidence type="ECO:0000256" key="2">
    <source>
        <dbReference type="ARBA" id="ARBA00022490"/>
    </source>
</evidence>
<keyword evidence="6 11" id="KW-0378">Hydrolase</keyword>